<organism evidence="3 6">
    <name type="scientific">Stenotrophomonas lactitubi</name>
    <dbReference type="NCBI Taxonomy" id="2045214"/>
    <lineage>
        <taxon>Bacteria</taxon>
        <taxon>Pseudomonadati</taxon>
        <taxon>Pseudomonadota</taxon>
        <taxon>Gammaproteobacteria</taxon>
        <taxon>Lysobacterales</taxon>
        <taxon>Lysobacteraceae</taxon>
        <taxon>Stenotrophomonas</taxon>
    </lineage>
</organism>
<dbReference type="SUPFAM" id="SSF52499">
    <property type="entry name" value="Isochorismatase-like hydrolases"/>
    <property type="match status" value="1"/>
</dbReference>
<dbReference type="CDD" id="cd00431">
    <property type="entry name" value="cysteine_hydrolases"/>
    <property type="match status" value="1"/>
</dbReference>
<sequence length="184" mass="20153">MPTPALLIIDLFSRFDFPDGERLSPLAVEAAHALHPIREAFDKRDWPVIYANDNFGNWKCGFRELTEECLRTPGAPHDIARVLFPKPDHYSVLKPKHSAFLSTPLQILLQKLEAGPLVLTGMALDSCVLATAIDANSREYECLVVDQAVACLPERRSASLDVLSQSGAARVVSASSLLPSLGFN</sequence>
<comment type="caution">
    <text evidence="3">The sequence shown here is derived from an EMBL/GenBank/DDBJ whole genome shotgun (WGS) entry which is preliminary data.</text>
</comment>
<keyword evidence="5" id="KW-1185">Reference proteome</keyword>
<evidence type="ECO:0000256" key="1">
    <source>
        <dbReference type="ARBA" id="ARBA00022801"/>
    </source>
</evidence>
<dbReference type="PANTHER" id="PTHR43540">
    <property type="entry name" value="PEROXYUREIDOACRYLATE/UREIDOACRYLATE AMIDOHYDROLASE-RELATED"/>
    <property type="match status" value="1"/>
</dbReference>
<name>A0AAW4GHQ5_9GAMM</name>
<evidence type="ECO:0000313" key="6">
    <source>
        <dbReference type="Proteomes" id="UP000784064"/>
    </source>
</evidence>
<proteinExistence type="predicted"/>
<accession>A0AAW4GHQ5</accession>
<dbReference type="EMBL" id="JAFFTB010000021">
    <property type="protein sequence ID" value="MBM9938946.1"/>
    <property type="molecule type" value="Genomic_DNA"/>
</dbReference>
<evidence type="ECO:0000259" key="2">
    <source>
        <dbReference type="Pfam" id="PF00857"/>
    </source>
</evidence>
<dbReference type="InterPro" id="IPR036380">
    <property type="entry name" value="Isochorismatase-like_sf"/>
</dbReference>
<dbReference type="RefSeq" id="WP_205404866.1">
    <property type="nucleotide sequence ID" value="NZ_JAFFTA010000017.1"/>
</dbReference>
<dbReference type="EMBL" id="JAFFTA010000017">
    <property type="protein sequence ID" value="MBM9913889.1"/>
    <property type="molecule type" value="Genomic_DNA"/>
</dbReference>
<dbReference type="Proteomes" id="UP000749453">
    <property type="component" value="Unassembled WGS sequence"/>
</dbReference>
<dbReference type="InterPro" id="IPR000868">
    <property type="entry name" value="Isochorismatase-like_dom"/>
</dbReference>
<dbReference type="PANTHER" id="PTHR43540:SF6">
    <property type="entry name" value="ISOCHORISMATASE-LIKE DOMAIN-CONTAINING PROTEIN"/>
    <property type="match status" value="1"/>
</dbReference>
<evidence type="ECO:0000313" key="3">
    <source>
        <dbReference type="EMBL" id="MBM9913889.1"/>
    </source>
</evidence>
<reference evidence="5" key="1">
    <citation type="submission" date="2021-01" db="EMBL/GenBank/DDBJ databases">
        <title>Stenotrophomonas maltophilia.</title>
        <authorList>
            <person name="Yu Y."/>
        </authorList>
    </citation>
    <scope>NUCLEOTIDE SEQUENCE [LARGE SCALE GENOMIC DNA]</scope>
    <source>
        <strain evidence="5">As-6</strain>
    </source>
</reference>
<dbReference type="Gene3D" id="3.40.50.850">
    <property type="entry name" value="Isochorismatase-like"/>
    <property type="match status" value="1"/>
</dbReference>
<dbReference type="AlphaFoldDB" id="A0AAW4GHQ5"/>
<dbReference type="GO" id="GO:0016787">
    <property type="term" value="F:hydrolase activity"/>
    <property type="evidence" value="ECO:0007669"/>
    <property type="project" value="UniProtKB-KW"/>
</dbReference>
<dbReference type="Proteomes" id="UP000784064">
    <property type="component" value="Unassembled WGS sequence"/>
</dbReference>
<gene>
    <name evidence="3" type="ORF">JJW18_10425</name>
    <name evidence="4" type="ORF">JJW19_12425</name>
</gene>
<dbReference type="InterPro" id="IPR050272">
    <property type="entry name" value="Isochorismatase-like_hydrls"/>
</dbReference>
<feature type="domain" description="Isochorismatase-like" evidence="2">
    <location>
        <begin position="5"/>
        <end position="169"/>
    </location>
</feature>
<keyword evidence="1 3" id="KW-0378">Hydrolase</keyword>
<evidence type="ECO:0000313" key="4">
    <source>
        <dbReference type="EMBL" id="MBM9938946.1"/>
    </source>
</evidence>
<protein>
    <submittedName>
        <fullName evidence="3">Cysteine hydrolase</fullName>
    </submittedName>
</protein>
<reference evidence="3" key="2">
    <citation type="submission" date="2021-01" db="EMBL/GenBank/DDBJ databases">
        <authorList>
            <person name="Yu Y."/>
        </authorList>
    </citation>
    <scope>NUCLEOTIDE SEQUENCE</scope>
    <source>
        <strain evidence="3">As-5</strain>
        <strain evidence="4">As-6</strain>
    </source>
</reference>
<dbReference type="Pfam" id="PF00857">
    <property type="entry name" value="Isochorismatase"/>
    <property type="match status" value="1"/>
</dbReference>
<evidence type="ECO:0000313" key="5">
    <source>
        <dbReference type="Proteomes" id="UP000749453"/>
    </source>
</evidence>